<dbReference type="InterPro" id="IPR050922">
    <property type="entry name" value="LytR/CpsA/Psr_CW_biosynth"/>
</dbReference>
<dbReference type="InterPro" id="IPR027381">
    <property type="entry name" value="LytR/CpsA/Psr_C"/>
</dbReference>
<dbReference type="Pfam" id="PF13399">
    <property type="entry name" value="LytR_C"/>
    <property type="match status" value="1"/>
</dbReference>
<evidence type="ECO:0000256" key="2">
    <source>
        <dbReference type="SAM" id="MobiDB-lite"/>
    </source>
</evidence>
<dbReference type="PANTHER" id="PTHR33392:SF6">
    <property type="entry name" value="POLYISOPRENYL-TEICHOIC ACID--PEPTIDOGLYCAN TEICHOIC ACID TRANSFERASE TAGU"/>
    <property type="match status" value="1"/>
</dbReference>
<comment type="similarity">
    <text evidence="1">Belongs to the LytR/CpsA/Psr (LCP) family.</text>
</comment>
<evidence type="ECO:0000313" key="7">
    <source>
        <dbReference type="Proteomes" id="UP000250434"/>
    </source>
</evidence>
<dbReference type="KEGG" id="aab:A4R43_35410"/>
<feature type="compositionally biased region" description="Pro residues" evidence="2">
    <location>
        <begin position="495"/>
        <end position="520"/>
    </location>
</feature>
<organism evidence="6 7">
    <name type="scientific">Amycolatopsis albispora</name>
    <dbReference type="NCBI Taxonomy" id="1804986"/>
    <lineage>
        <taxon>Bacteria</taxon>
        <taxon>Bacillati</taxon>
        <taxon>Actinomycetota</taxon>
        <taxon>Actinomycetes</taxon>
        <taxon>Pseudonocardiales</taxon>
        <taxon>Pseudonocardiaceae</taxon>
        <taxon>Amycolatopsis</taxon>
    </lineage>
</organism>
<keyword evidence="3" id="KW-0472">Membrane</keyword>
<dbReference type="InterPro" id="IPR004474">
    <property type="entry name" value="LytR_CpsA_psr"/>
</dbReference>
<evidence type="ECO:0000256" key="1">
    <source>
        <dbReference type="ARBA" id="ARBA00006068"/>
    </source>
</evidence>
<dbReference type="AlphaFoldDB" id="A0A344LLY2"/>
<dbReference type="Pfam" id="PF03816">
    <property type="entry name" value="LytR_cpsA_psr"/>
    <property type="match status" value="1"/>
</dbReference>
<sequence length="529" mass="55960">MTEGPPRPDTVSVGSDRVPSRRRSAPAAFALWSGRTLVALLSAVVLTLTWYGSQVLGELNSGLTTTDVIGGGFQKKPLDGAVDILLVGQDSRTDNDGNPLPREVLDMLHGGKADGERQTDTMILVHIPQNGERAVAISFPRDSLVELSGGYGKHKLNSAFVYAYNDTASTLQQQGEADLKKVDEQAKVAGRKNLISTIETLIGKPGMIDRYAEVNLLSFYEVTQAIGGVEVCLNQPVKEWRSGVDLPAGLQTVQGKQALSFVRQRYDLPNGDLDRIARQQAFLSGLARKVLSPDVLMSPARITDVINAVKKSVILSKDWDLLEFAEQMRGMTGGNVEFRTIPTEGNGKFGGADIVKIDNDKVKAFVDELTEDGTGAPVAPTTGAPDGRIPGAEKITADVFNASGNATTANQLKELLRAKGFQEGASTQLDGRSTTVVRFAPGEQDAADAIKQAMGDRVQTEPDADVPAGHVRVLLGRDYKVDANGAAGAGQSSTTPPPPSEPEEPAAPPAETPPAGPPPITAGGVPCVN</sequence>
<feature type="domain" description="Cell envelope-related transcriptional attenuator" evidence="4">
    <location>
        <begin position="119"/>
        <end position="291"/>
    </location>
</feature>
<dbReference type="EMBL" id="CP015163">
    <property type="protein sequence ID" value="AXB49056.1"/>
    <property type="molecule type" value="Genomic_DNA"/>
</dbReference>
<keyword evidence="3" id="KW-0812">Transmembrane</keyword>
<dbReference type="Proteomes" id="UP000250434">
    <property type="component" value="Chromosome"/>
</dbReference>
<reference evidence="6 7" key="1">
    <citation type="submission" date="2016-04" db="EMBL/GenBank/DDBJ databases">
        <title>Complete genome sequence and analysis of deep-sea sediment isolate, Amycolatopsis sp. WP1.</title>
        <authorList>
            <person name="Wang H."/>
            <person name="Chen S."/>
            <person name="Wu Q."/>
        </authorList>
    </citation>
    <scope>NUCLEOTIDE SEQUENCE [LARGE SCALE GENOMIC DNA]</scope>
    <source>
        <strain evidence="6 7">WP1</strain>
    </source>
</reference>
<feature type="domain" description="LytR/CpsA/Psr regulator C-terminal" evidence="5">
    <location>
        <begin position="395"/>
        <end position="479"/>
    </location>
</feature>
<evidence type="ECO:0000259" key="5">
    <source>
        <dbReference type="Pfam" id="PF13399"/>
    </source>
</evidence>
<dbReference type="Gene3D" id="3.40.630.190">
    <property type="entry name" value="LCP protein"/>
    <property type="match status" value="1"/>
</dbReference>
<evidence type="ECO:0000256" key="3">
    <source>
        <dbReference type="SAM" id="Phobius"/>
    </source>
</evidence>
<dbReference type="Gene3D" id="3.30.70.2390">
    <property type="match status" value="1"/>
</dbReference>
<evidence type="ECO:0000259" key="4">
    <source>
        <dbReference type="Pfam" id="PF03816"/>
    </source>
</evidence>
<dbReference type="NCBIfam" id="TIGR00350">
    <property type="entry name" value="lytR_cpsA_psr"/>
    <property type="match status" value="1"/>
</dbReference>
<accession>A0A344LLY2</accession>
<keyword evidence="7" id="KW-1185">Reference proteome</keyword>
<feature type="transmembrane region" description="Helical" evidence="3">
    <location>
        <begin position="27"/>
        <end position="51"/>
    </location>
</feature>
<dbReference type="OrthoDB" id="9782542at2"/>
<evidence type="ECO:0000313" key="6">
    <source>
        <dbReference type="EMBL" id="AXB49056.1"/>
    </source>
</evidence>
<protein>
    <submittedName>
        <fullName evidence="6">LytTR family transcriptional regulator</fullName>
    </submittedName>
</protein>
<proteinExistence type="inferred from homology"/>
<feature type="region of interest" description="Disordered" evidence="2">
    <location>
        <begin position="483"/>
        <end position="529"/>
    </location>
</feature>
<gene>
    <name evidence="6" type="ORF">A4R43_35410</name>
</gene>
<dbReference type="RefSeq" id="WP_113698111.1">
    <property type="nucleotide sequence ID" value="NZ_CP015163.1"/>
</dbReference>
<keyword evidence="3" id="KW-1133">Transmembrane helix</keyword>
<dbReference type="PANTHER" id="PTHR33392">
    <property type="entry name" value="POLYISOPRENYL-TEICHOIC ACID--PEPTIDOGLYCAN TEICHOIC ACID TRANSFERASE TAGU"/>
    <property type="match status" value="1"/>
</dbReference>
<name>A0A344LLY2_9PSEU</name>